<dbReference type="FunFam" id="3.90.550.10:FF:000003">
    <property type="entry name" value="2-C-methyl-D-erythritol 4-phosphate cytidylyltransferase"/>
    <property type="match status" value="1"/>
</dbReference>
<feature type="region of interest" description="2-C-methyl-D-erythritol 4-phosphate cytidylyltransferase" evidence="10">
    <location>
        <begin position="1"/>
        <end position="258"/>
    </location>
</feature>
<evidence type="ECO:0000256" key="2">
    <source>
        <dbReference type="ARBA" id="ARBA00004787"/>
    </source>
</evidence>
<keyword evidence="7 10" id="KW-0414">Isoprene biosynthesis</keyword>
<keyword evidence="9 10" id="KW-0511">Multifunctional enzyme</keyword>
<evidence type="ECO:0000256" key="5">
    <source>
        <dbReference type="ARBA" id="ARBA00022695"/>
    </source>
</evidence>
<comment type="catalytic activity">
    <reaction evidence="10">
        <text>4-CDP-2-C-methyl-D-erythritol 2-phosphate = 2-C-methyl-D-erythritol 2,4-cyclic diphosphate + CMP</text>
        <dbReference type="Rhea" id="RHEA:23864"/>
        <dbReference type="ChEBI" id="CHEBI:57919"/>
        <dbReference type="ChEBI" id="CHEBI:58483"/>
        <dbReference type="ChEBI" id="CHEBI:60377"/>
        <dbReference type="EC" id="4.6.1.12"/>
    </reaction>
</comment>
<dbReference type="Gene3D" id="3.30.1330.50">
    <property type="entry name" value="2-C-methyl-D-erythritol 2,4-cyclodiphosphate synthase"/>
    <property type="match status" value="1"/>
</dbReference>
<dbReference type="RefSeq" id="WP_341468698.1">
    <property type="nucleotide sequence ID" value="NZ_CP128399.1"/>
</dbReference>
<comment type="catalytic activity">
    <reaction evidence="1 10">
        <text>2-C-methyl-D-erythritol 4-phosphate + CTP + H(+) = 4-CDP-2-C-methyl-D-erythritol + diphosphate</text>
        <dbReference type="Rhea" id="RHEA:13429"/>
        <dbReference type="ChEBI" id="CHEBI:15378"/>
        <dbReference type="ChEBI" id="CHEBI:33019"/>
        <dbReference type="ChEBI" id="CHEBI:37563"/>
        <dbReference type="ChEBI" id="CHEBI:57823"/>
        <dbReference type="ChEBI" id="CHEBI:58262"/>
        <dbReference type="EC" id="2.7.7.60"/>
    </reaction>
</comment>
<dbReference type="PANTHER" id="PTHR32125">
    <property type="entry name" value="2-C-METHYL-D-ERYTHRITOL 4-PHOSPHATE CYTIDYLYLTRANSFERASE, CHLOROPLASTIC"/>
    <property type="match status" value="1"/>
</dbReference>
<comment type="cofactor">
    <cofactor evidence="10">
        <name>a divalent metal cation</name>
        <dbReference type="ChEBI" id="CHEBI:60240"/>
    </cofactor>
</comment>
<dbReference type="Pfam" id="PF02542">
    <property type="entry name" value="YgbB"/>
    <property type="match status" value="1"/>
</dbReference>
<dbReference type="CDD" id="cd02516">
    <property type="entry name" value="CDP-ME_synthetase"/>
    <property type="match status" value="1"/>
</dbReference>
<dbReference type="InterPro" id="IPR018294">
    <property type="entry name" value="ISPD_synthase_CS"/>
</dbReference>
<proteinExistence type="inferred from homology"/>
<dbReference type="Proteomes" id="UP000521676">
    <property type="component" value="Unassembled WGS sequence"/>
</dbReference>
<evidence type="ECO:0000256" key="8">
    <source>
        <dbReference type="ARBA" id="ARBA00023239"/>
    </source>
</evidence>
<reference evidence="12 14" key="1">
    <citation type="submission" date="2020-06" db="EMBL/GenBank/DDBJ databases">
        <title>Anoxygenic phototrophic Chloroflexota member uses a Type I reaction center.</title>
        <authorList>
            <person name="Tsuji J.M."/>
            <person name="Shaw N.A."/>
            <person name="Nagashima S."/>
            <person name="Venkiteswaran J."/>
            <person name="Schiff S.L."/>
            <person name="Hanada S."/>
            <person name="Tank M."/>
            <person name="Neufeld J.D."/>
        </authorList>
    </citation>
    <scope>NUCLEOTIDE SEQUENCE [LARGE SCALE GENOMIC DNA]</scope>
    <source>
        <strain evidence="12">L227-S17</strain>
    </source>
</reference>
<comment type="function">
    <text evidence="10">Bifunctional enzyme that catalyzes the formation of 4-diphosphocytidyl-2-C-methyl-D-erythritol from CTP and 2-C-methyl-D-erythritol 4-phosphate (MEP) (IspD), and catalyzes the conversion of 4-diphosphocytidyl-2-C-methyl-D-erythritol 2-phosphate (CDP-ME2P) to 2-C-methyl-D-erythritol 2,4-cyclodiphosphate (ME-CPP) with a corresponding release of cytidine 5-monophosphate (CMP) (IspF).</text>
</comment>
<dbReference type="InterPro" id="IPR001228">
    <property type="entry name" value="IspD"/>
</dbReference>
<feature type="site" description="Transition state stabilizer" evidence="10">
    <location>
        <position position="390"/>
    </location>
</feature>
<feature type="site" description="Transition state stabilizer" evidence="10">
    <location>
        <position position="29"/>
    </location>
</feature>
<evidence type="ECO:0000256" key="7">
    <source>
        <dbReference type="ARBA" id="ARBA00023229"/>
    </source>
</evidence>
<dbReference type="EMBL" id="JACATZ010000001">
    <property type="protein sequence ID" value="NWJ44923.1"/>
    <property type="molecule type" value="Genomic_DNA"/>
</dbReference>
<dbReference type="GO" id="GO:0008685">
    <property type="term" value="F:2-C-methyl-D-erythritol 2,4-cyclodiphosphate synthase activity"/>
    <property type="evidence" value="ECO:0007669"/>
    <property type="project" value="UniProtKB-UniRule"/>
</dbReference>
<dbReference type="GO" id="GO:0050518">
    <property type="term" value="F:2-C-methyl-D-erythritol 4-phosphate cytidylyltransferase activity"/>
    <property type="evidence" value="ECO:0007669"/>
    <property type="project" value="UniProtKB-UniRule"/>
</dbReference>
<feature type="site" description="Transition state stabilizer" evidence="10">
    <location>
        <position position="23"/>
    </location>
</feature>
<feature type="binding site" evidence="10">
    <location>
        <begin position="313"/>
        <end position="315"/>
    </location>
    <ligand>
        <name>4-CDP-2-C-methyl-D-erythritol 2-phosphate</name>
        <dbReference type="ChEBI" id="CHEBI:57919"/>
    </ligand>
</feature>
<comment type="similarity">
    <text evidence="10">In the N-terminal section; belongs to the IspD/TarI cytidylyltransferase family. IspD subfamily.</text>
</comment>
<keyword evidence="15" id="KW-1185">Reference proteome</keyword>
<dbReference type="InterPro" id="IPR050088">
    <property type="entry name" value="IspD/TarI_cytidylyltransf_bact"/>
</dbReference>
<feature type="binding site" evidence="10">
    <location>
        <position position="299"/>
    </location>
    <ligand>
        <name>a divalent metal cation</name>
        <dbReference type="ChEBI" id="CHEBI:60240"/>
    </ligand>
</feature>
<dbReference type="NCBIfam" id="TIGR00453">
    <property type="entry name" value="ispD"/>
    <property type="match status" value="1"/>
</dbReference>
<dbReference type="PROSITE" id="PS01295">
    <property type="entry name" value="ISPD"/>
    <property type="match status" value="1"/>
</dbReference>
<dbReference type="Gene3D" id="3.90.550.10">
    <property type="entry name" value="Spore Coat Polysaccharide Biosynthesis Protein SpsA, Chain A"/>
    <property type="match status" value="1"/>
</dbReference>
<evidence type="ECO:0000256" key="4">
    <source>
        <dbReference type="ARBA" id="ARBA00022679"/>
    </source>
</evidence>
<evidence type="ECO:0000313" key="13">
    <source>
        <dbReference type="EMBL" id="WJW66805.1"/>
    </source>
</evidence>
<feature type="binding site" evidence="10">
    <location>
        <position position="396"/>
    </location>
    <ligand>
        <name>4-CDP-2-C-methyl-D-erythritol 2-phosphate</name>
        <dbReference type="ChEBI" id="CHEBI:57919"/>
    </ligand>
</feature>
<dbReference type="CDD" id="cd00554">
    <property type="entry name" value="MECDP_synthase"/>
    <property type="match status" value="1"/>
</dbReference>
<dbReference type="HAMAP" id="MF_01520">
    <property type="entry name" value="IspDF"/>
    <property type="match status" value="1"/>
</dbReference>
<feature type="region of interest" description="2-C-methyl-D-erythritol 2,4-cyclodiphosphate synthase" evidence="10">
    <location>
        <begin position="259"/>
        <end position="414"/>
    </location>
</feature>
<feature type="binding site" evidence="10">
    <location>
        <position position="399"/>
    </location>
    <ligand>
        <name>4-CDP-2-C-methyl-D-erythritol 2-phosphate</name>
        <dbReference type="ChEBI" id="CHEBI:57919"/>
    </ligand>
</feature>
<feature type="binding site" evidence="10">
    <location>
        <begin position="265"/>
        <end position="267"/>
    </location>
    <ligand>
        <name>4-CDP-2-C-methyl-D-erythritol 2-phosphate</name>
        <dbReference type="ChEBI" id="CHEBI:57919"/>
    </ligand>
</feature>
<dbReference type="InterPro" id="IPR026596">
    <property type="entry name" value="IspD/F"/>
</dbReference>
<reference evidence="13" key="2">
    <citation type="journal article" date="2024" name="Nature">
        <title>Anoxygenic phototroph of the Chloroflexota uses a type I reaction centre.</title>
        <authorList>
            <person name="Tsuji J.M."/>
            <person name="Shaw N.A."/>
            <person name="Nagashima S."/>
            <person name="Venkiteswaran J.J."/>
            <person name="Schiff S.L."/>
            <person name="Watanabe T."/>
            <person name="Fukui M."/>
            <person name="Hanada S."/>
            <person name="Tank M."/>
            <person name="Neufeld J.D."/>
        </authorList>
    </citation>
    <scope>NUCLEOTIDE SEQUENCE</scope>
    <source>
        <strain evidence="13">L227-S17</strain>
    </source>
</reference>
<feature type="domain" description="2-C-methyl-D-erythritol 2,4-cyclodiphosphate synthase" evidence="11">
    <location>
        <begin position="258"/>
        <end position="411"/>
    </location>
</feature>
<dbReference type="EC" id="2.7.7.60" evidence="10"/>
<comment type="similarity">
    <text evidence="3">Belongs to the IspD/TarI cytidylyltransferase family. IspD subfamily.</text>
</comment>
<evidence type="ECO:0000313" key="14">
    <source>
        <dbReference type="Proteomes" id="UP000521676"/>
    </source>
</evidence>
<dbReference type="AlphaFoldDB" id="A0A8T7LVK7"/>
<evidence type="ECO:0000256" key="1">
    <source>
        <dbReference type="ARBA" id="ARBA00001282"/>
    </source>
</evidence>
<evidence type="ECO:0000259" key="11">
    <source>
        <dbReference type="Pfam" id="PF02542"/>
    </source>
</evidence>
<dbReference type="SUPFAM" id="SSF69765">
    <property type="entry name" value="IpsF-like"/>
    <property type="match status" value="1"/>
</dbReference>
<feature type="binding site" evidence="10">
    <location>
        <begin position="291"/>
        <end position="292"/>
    </location>
    <ligand>
        <name>4-CDP-2-C-methyl-D-erythritol 2-phosphate</name>
        <dbReference type="ChEBI" id="CHEBI:57919"/>
    </ligand>
</feature>
<dbReference type="InterPro" id="IPR036571">
    <property type="entry name" value="MECDP_synthase_sf"/>
</dbReference>
<dbReference type="GO" id="GO:0019288">
    <property type="term" value="P:isopentenyl diphosphate biosynthetic process, methylerythritol 4-phosphate pathway"/>
    <property type="evidence" value="ECO:0007669"/>
    <property type="project" value="UniProtKB-UniRule"/>
</dbReference>
<comment type="pathway">
    <text evidence="2 10">Isoprenoid biosynthesis; isopentenyl diphosphate biosynthesis via DXP pathway; isopentenyl diphosphate from 1-deoxy-D-xylulose 5-phosphate: step 2/6.</text>
</comment>
<feature type="binding site" evidence="10">
    <location>
        <position position="265"/>
    </location>
    <ligand>
        <name>a divalent metal cation</name>
        <dbReference type="ChEBI" id="CHEBI:60240"/>
    </ligand>
</feature>
<dbReference type="InterPro" id="IPR003526">
    <property type="entry name" value="MECDP_synthase"/>
</dbReference>
<feature type="site" description="Positions MEP for the nucleophilic attack" evidence="10">
    <location>
        <position position="218"/>
    </location>
</feature>
<gene>
    <name evidence="10" type="primary">ispDF</name>
    <name evidence="13" type="synonym">ispD</name>
    <name evidence="12" type="ORF">HXX08_03505</name>
    <name evidence="13" type="ORF">OZ401_000050</name>
</gene>
<keyword evidence="8 10" id="KW-0456">Lyase</keyword>
<name>A0A8T7LVK7_9CHLR</name>
<protein>
    <recommendedName>
        <fullName evidence="10">Bifunctional enzyme IspD/IspF</fullName>
    </recommendedName>
    <domain>
        <recommendedName>
            <fullName evidence="10">2-C-methyl-D-erythritol 4-phosphate cytidylyltransferase</fullName>
            <ecNumber evidence="10">2.7.7.60</ecNumber>
        </recommendedName>
        <alternativeName>
            <fullName evidence="10">4-diphosphocytidyl-2C-methyl-D-erythritol synthase</fullName>
        </alternativeName>
        <alternativeName>
            <fullName evidence="10">MEP cytidylyltransferase</fullName>
            <shortName evidence="10">MCT</shortName>
        </alternativeName>
    </domain>
    <domain>
        <recommendedName>
            <fullName evidence="10">2-C-methyl-D-erythritol 2,4-cyclodiphosphate synthase</fullName>
            <shortName evidence="10">MECDP-synthase</shortName>
            <shortName evidence="10">MECPP-synthase</shortName>
            <shortName evidence="10">MECPS</shortName>
            <ecNumber evidence="10">4.6.1.12</ecNumber>
        </recommendedName>
    </domain>
</protein>
<dbReference type="EMBL" id="CP128399">
    <property type="protein sequence ID" value="WJW66805.1"/>
    <property type="molecule type" value="Genomic_DNA"/>
</dbReference>
<dbReference type="Pfam" id="PF01128">
    <property type="entry name" value="IspD"/>
    <property type="match status" value="1"/>
</dbReference>
<sequence length="414" mass="45415">MTQNNNTSDKVVAVIVAAGRSTRMAGLDKQFALVEGRPLLFHTVEVFEASPLISEYVIVLNEDNLMRGRALAYEMGLQKLKRIVPGGSRRQDSVWAGLQAFEANPPGWVMIHDGARPFITSQILTDGLAAAQEHGAAVAAVPVKDTIKLVDETGLVASTPARDLLWAIQTPQIFSYSSICEAHRQAIARNLDVTDDAMLLELMGQPVKVYRASYNNFKVTTPEDLVIARQLFTLESQAQNPEPKAVTETVSDKTLPEIRMGQGYDVHRLAKGRKLILGGVEVPFELGLDGHSDADVLTHVIINALLGAAGLGDIGRYFPPTDPIYKDISSLKMLEHVRNLLYERNWQILNIDATVAAQRPKLASYIPSMREALAQVLQIEATLINVKATTTEELGFVGRMEGMEGQAVALLRKR</sequence>
<dbReference type="SUPFAM" id="SSF53448">
    <property type="entry name" value="Nucleotide-diphospho-sugar transferases"/>
    <property type="match status" value="1"/>
</dbReference>
<feature type="binding site" evidence="10">
    <location>
        <begin position="389"/>
        <end position="392"/>
    </location>
    <ligand>
        <name>4-CDP-2-C-methyl-D-erythritol 2-phosphate</name>
        <dbReference type="ChEBI" id="CHEBI:57919"/>
    </ligand>
</feature>
<evidence type="ECO:0000256" key="9">
    <source>
        <dbReference type="ARBA" id="ARBA00023268"/>
    </source>
</evidence>
<feature type="site" description="Transition state stabilizer" evidence="10">
    <location>
        <position position="291"/>
    </location>
</feature>
<evidence type="ECO:0000313" key="12">
    <source>
        <dbReference type="EMBL" id="NWJ44923.1"/>
    </source>
</evidence>
<feature type="site" description="Positions MEP for the nucleophilic attack" evidence="10">
    <location>
        <position position="162"/>
    </location>
</feature>
<keyword evidence="5 10" id="KW-0548">Nucleotidyltransferase</keyword>
<keyword evidence="6 10" id="KW-0479">Metal-binding</keyword>
<keyword evidence="4 10" id="KW-0808">Transferase</keyword>
<evidence type="ECO:0000256" key="10">
    <source>
        <dbReference type="HAMAP-Rule" id="MF_01520"/>
    </source>
</evidence>
<evidence type="ECO:0000256" key="3">
    <source>
        <dbReference type="ARBA" id="ARBA00009789"/>
    </source>
</evidence>
<dbReference type="PANTHER" id="PTHR32125:SF4">
    <property type="entry name" value="2-C-METHYL-D-ERYTHRITOL 4-PHOSPHATE CYTIDYLYLTRANSFERASE, CHLOROPLASTIC"/>
    <property type="match status" value="1"/>
</dbReference>
<feature type="binding site" evidence="10">
    <location>
        <position position="267"/>
    </location>
    <ligand>
        <name>a divalent metal cation</name>
        <dbReference type="ChEBI" id="CHEBI:60240"/>
    </ligand>
</feature>
<evidence type="ECO:0000256" key="6">
    <source>
        <dbReference type="ARBA" id="ARBA00022723"/>
    </source>
</evidence>
<comment type="pathway">
    <text evidence="10">Isoprenoid biosynthesis; isopentenyl diphosphate biosynthesis via DXP pathway; isopentenyl diphosphate from 1-deoxy-D-xylulose 5-phosphate: step 4/6.</text>
</comment>
<dbReference type="Proteomes" id="UP001431572">
    <property type="component" value="Chromosome 1"/>
</dbReference>
<dbReference type="HAMAP" id="MF_00108">
    <property type="entry name" value="IspD"/>
    <property type="match status" value="1"/>
</dbReference>
<dbReference type="EC" id="4.6.1.12" evidence="10"/>
<comment type="similarity">
    <text evidence="10">In the C-terminal section; belongs to the IspF family.</text>
</comment>
<dbReference type="InterPro" id="IPR034683">
    <property type="entry name" value="IspD/TarI"/>
</dbReference>
<dbReference type="NCBIfam" id="TIGR00151">
    <property type="entry name" value="ispF"/>
    <property type="match status" value="1"/>
</dbReference>
<comment type="caution">
    <text evidence="10">Lacks conserved residue(s) required for the propagation of feature annotation.</text>
</comment>
<dbReference type="InterPro" id="IPR029044">
    <property type="entry name" value="Nucleotide-diphossugar_trans"/>
</dbReference>
<accession>A0A8T7LVK7</accession>
<dbReference type="HAMAP" id="MF_00107">
    <property type="entry name" value="IspF"/>
    <property type="match status" value="1"/>
</dbReference>
<dbReference type="GO" id="GO:0046872">
    <property type="term" value="F:metal ion binding"/>
    <property type="evidence" value="ECO:0007669"/>
    <property type="project" value="UniProtKB-KW"/>
</dbReference>
<organism evidence="12 14">
    <name type="scientific">Candidatus Chlorohelix allophototropha</name>
    <dbReference type="NCBI Taxonomy" id="3003348"/>
    <lineage>
        <taxon>Bacteria</taxon>
        <taxon>Bacillati</taxon>
        <taxon>Chloroflexota</taxon>
        <taxon>Chloroflexia</taxon>
        <taxon>Candidatus Chloroheliales</taxon>
        <taxon>Candidatus Chloroheliaceae</taxon>
        <taxon>Candidatus Chlorohelix</taxon>
    </lineage>
</organism>
<dbReference type="GO" id="GO:0016114">
    <property type="term" value="P:terpenoid biosynthetic process"/>
    <property type="evidence" value="ECO:0007669"/>
    <property type="project" value="InterPro"/>
</dbReference>
<evidence type="ECO:0000313" key="15">
    <source>
        <dbReference type="Proteomes" id="UP001431572"/>
    </source>
</evidence>